<dbReference type="InterPro" id="IPR036926">
    <property type="entry name" value="Thymidate_synth/dCMP_Mease_sf"/>
</dbReference>
<dbReference type="SUPFAM" id="SSF55831">
    <property type="entry name" value="Thymidylate synthase/dCMP hydroxymethylase"/>
    <property type="match status" value="1"/>
</dbReference>
<feature type="domain" description="Thymidylate synthase/dCMP hydroxymethylase" evidence="4">
    <location>
        <begin position="27"/>
        <end position="280"/>
    </location>
</feature>
<evidence type="ECO:0000256" key="3">
    <source>
        <dbReference type="ARBA" id="ARBA00022679"/>
    </source>
</evidence>
<dbReference type="InterPro" id="IPR045097">
    <property type="entry name" value="Thymidate_synth/dCMP_Mease"/>
</dbReference>
<gene>
    <name evidence="5" type="ORF">Molly1_103</name>
</gene>
<evidence type="ECO:0000313" key="5">
    <source>
        <dbReference type="EMBL" id="QQO97393.1"/>
    </source>
</evidence>
<dbReference type="GO" id="GO:0004799">
    <property type="term" value="F:thymidylate synthase activity"/>
    <property type="evidence" value="ECO:0007669"/>
    <property type="project" value="TreeGrafter"/>
</dbReference>
<dbReference type="Proteomes" id="UP000693768">
    <property type="component" value="Segment"/>
</dbReference>
<dbReference type="GO" id="GO:0032259">
    <property type="term" value="P:methylation"/>
    <property type="evidence" value="ECO:0007669"/>
    <property type="project" value="UniProtKB-KW"/>
</dbReference>
<dbReference type="Gene3D" id="3.30.572.10">
    <property type="entry name" value="Thymidylate synthase/dCMP hydroxymethylase domain"/>
    <property type="match status" value="1"/>
</dbReference>
<dbReference type="PANTHER" id="PTHR11548">
    <property type="entry name" value="THYMIDYLATE SYNTHASE 1"/>
    <property type="match status" value="1"/>
</dbReference>
<dbReference type="EMBL" id="MT732451">
    <property type="protein sequence ID" value="QQO97393.1"/>
    <property type="molecule type" value="Genomic_DNA"/>
</dbReference>
<proteinExistence type="inferred from homology"/>
<comment type="similarity">
    <text evidence="1">Belongs to the thymidylate synthase family.</text>
</comment>
<keyword evidence="6" id="KW-1185">Reference proteome</keyword>
<reference evidence="5" key="1">
    <citation type="submission" date="2020-07" db="EMBL/GenBank/DDBJ databases">
        <title>Highly diverse flavobacterial phages as mortality factor during North Sea spring blooms.</title>
        <authorList>
            <person name="Bartlau N."/>
            <person name="Wichels A."/>
            <person name="Krohne G."/>
            <person name="Adriaenssens E.M."/>
            <person name="Heins A."/>
            <person name="Fuchs B.M."/>
            <person name="Amann R."/>
            <person name="Moraru C."/>
        </authorList>
    </citation>
    <scope>NUCLEOTIDE SEQUENCE</scope>
</reference>
<dbReference type="Pfam" id="PF00303">
    <property type="entry name" value="Thymidylat_synt"/>
    <property type="match status" value="1"/>
</dbReference>
<name>A0A8E4UY52_9CAUD</name>
<dbReference type="GO" id="GO:0006231">
    <property type="term" value="P:dTMP biosynthetic process"/>
    <property type="evidence" value="ECO:0007669"/>
    <property type="project" value="TreeGrafter"/>
</dbReference>
<evidence type="ECO:0000256" key="2">
    <source>
        <dbReference type="ARBA" id="ARBA00022603"/>
    </source>
</evidence>
<dbReference type="InterPro" id="IPR023451">
    <property type="entry name" value="Thymidate_synth/dCMP_Mease_dom"/>
</dbReference>
<evidence type="ECO:0000256" key="1">
    <source>
        <dbReference type="ARBA" id="ARBA00009972"/>
    </source>
</evidence>
<keyword evidence="3" id="KW-0808">Transferase</keyword>
<evidence type="ECO:0000313" key="6">
    <source>
        <dbReference type="Proteomes" id="UP000693768"/>
    </source>
</evidence>
<keyword evidence="2" id="KW-0489">Methyltransferase</keyword>
<sequence>MNNKHWQIDAANLDDALMKSLLCLKDQGSVIKNERTNSETMELLDYSVVIDNPTDRNLSLDKRGNNIIAQIAETLWVLSGSDSLDYLSPFLPRAVNYSDDGKTWRAAYGKIMRHSARNLGRSTVSLGFDQLENVINILKEDPSSRQAFITINLPMDNDTFLQTKDTPCTLDIIFNIRDRKLNAKVIMRSNDAIFGFSGINVYEWTVIQELMAAILGVGIGYYSHNVMSYHIYERHYDKMNRIIEANVERDHEAESKSKVILNLGEDISRIEDVDYIVADYIRMLSRYHSLIIQRMSLDCLKPDVESFLESHHNSNFAIFTCIPILKLINDLGFAKKVLMPIEATDLYKQVFNSNFFIKQ</sequence>
<evidence type="ECO:0000259" key="4">
    <source>
        <dbReference type="Pfam" id="PF00303"/>
    </source>
</evidence>
<accession>A0A8E4UY52</accession>
<dbReference type="PANTHER" id="PTHR11548:SF9">
    <property type="entry name" value="THYMIDYLATE SYNTHASE"/>
    <property type="match status" value="1"/>
</dbReference>
<organism evidence="5 6">
    <name type="scientific">Maribacter phage Molly_1</name>
    <dbReference type="NCBI Taxonomy" id="2745685"/>
    <lineage>
        <taxon>Viruses</taxon>
        <taxon>Duplodnaviria</taxon>
        <taxon>Heunggongvirae</taxon>
        <taxon>Uroviricota</taxon>
        <taxon>Caudoviricetes</taxon>
        <taxon>Molycolviridae</taxon>
        <taxon>Mollyvirus</taxon>
        <taxon>Mollyvirus molly</taxon>
    </lineage>
</organism>
<protein>
    <submittedName>
        <fullName evidence="5">Thymidylate synthase</fullName>
    </submittedName>
</protein>